<evidence type="ECO:0000313" key="3">
    <source>
        <dbReference type="Proteomes" id="UP000092445"/>
    </source>
</evidence>
<dbReference type="EnsemblMetazoa" id="GPAI041866-RA">
    <property type="protein sequence ID" value="GPAI041866-PA"/>
    <property type="gene ID" value="GPAI041866"/>
</dbReference>
<reference evidence="3" key="1">
    <citation type="submission" date="2014-03" db="EMBL/GenBank/DDBJ databases">
        <authorList>
            <person name="Aksoy S."/>
            <person name="Warren W."/>
            <person name="Wilson R.K."/>
        </authorList>
    </citation>
    <scope>NUCLEOTIDE SEQUENCE [LARGE SCALE GENOMIC DNA]</scope>
    <source>
        <strain evidence="3">IAEA</strain>
    </source>
</reference>
<keyword evidence="3" id="KW-1185">Reference proteome</keyword>
<evidence type="ECO:0000256" key="1">
    <source>
        <dbReference type="SAM" id="MobiDB-lite"/>
    </source>
</evidence>
<accession>A0A1B0AD81</accession>
<name>A0A1B0AD81_GLOPL</name>
<protein>
    <submittedName>
        <fullName evidence="2">Uncharacterized protein</fullName>
    </submittedName>
</protein>
<organism evidence="2 3">
    <name type="scientific">Glossina pallidipes</name>
    <name type="common">Tsetse fly</name>
    <dbReference type="NCBI Taxonomy" id="7398"/>
    <lineage>
        <taxon>Eukaryota</taxon>
        <taxon>Metazoa</taxon>
        <taxon>Ecdysozoa</taxon>
        <taxon>Arthropoda</taxon>
        <taxon>Hexapoda</taxon>
        <taxon>Insecta</taxon>
        <taxon>Pterygota</taxon>
        <taxon>Neoptera</taxon>
        <taxon>Endopterygota</taxon>
        <taxon>Diptera</taxon>
        <taxon>Brachycera</taxon>
        <taxon>Muscomorpha</taxon>
        <taxon>Hippoboscoidea</taxon>
        <taxon>Glossinidae</taxon>
        <taxon>Glossina</taxon>
    </lineage>
</organism>
<proteinExistence type="predicted"/>
<reference evidence="2" key="2">
    <citation type="submission" date="2020-05" db="UniProtKB">
        <authorList>
            <consortium name="EnsemblMetazoa"/>
        </authorList>
    </citation>
    <scope>IDENTIFICATION</scope>
    <source>
        <strain evidence="2">IAEA</strain>
    </source>
</reference>
<sequence length="102" mass="11325">MTDDSNNNNNVNNDANQFGNNDVEMAESDVALGNIGFVQTSGDEERFRFFLPVVIVSQVNVGKLVFTWTIENFSVWCNRTSEARGLLISLIFSSTIDGKSKL</sequence>
<dbReference type="VEuPathDB" id="VectorBase:GPAI041866"/>
<feature type="region of interest" description="Disordered" evidence="1">
    <location>
        <begin position="1"/>
        <end position="20"/>
    </location>
</feature>
<dbReference type="STRING" id="7398.A0A1B0AD81"/>
<dbReference type="AlphaFoldDB" id="A0A1B0AD81"/>
<evidence type="ECO:0000313" key="2">
    <source>
        <dbReference type="EnsemblMetazoa" id="GPAI041866-PA"/>
    </source>
</evidence>
<dbReference type="Proteomes" id="UP000092445">
    <property type="component" value="Unassembled WGS sequence"/>
</dbReference>